<evidence type="ECO:0000256" key="16">
    <source>
        <dbReference type="ARBA" id="ARBA00029806"/>
    </source>
</evidence>
<keyword evidence="12" id="KW-0460">Magnesium</keyword>
<dbReference type="InterPro" id="IPR023214">
    <property type="entry name" value="HAD_sf"/>
</dbReference>
<evidence type="ECO:0000256" key="13">
    <source>
        <dbReference type="ARBA" id="ARBA00022967"/>
    </source>
</evidence>
<dbReference type="InterPro" id="IPR044492">
    <property type="entry name" value="P_typ_ATPase_HD_dom"/>
</dbReference>
<comment type="caution">
    <text evidence="20">The sequence shown here is derived from an EMBL/GenBank/DDBJ whole genome shotgun (WGS) entry which is preliminary data.</text>
</comment>
<evidence type="ECO:0000256" key="3">
    <source>
        <dbReference type="ARBA" id="ARBA00008746"/>
    </source>
</evidence>
<protein>
    <recommendedName>
        <fullName evidence="5">Magnesium-transporting ATPase, P-type 1</fullName>
        <ecNumber evidence="4">7.2.2.14</ecNumber>
    </recommendedName>
    <alternativeName>
        <fullName evidence="16">Mg(2+) transport ATPase, P-type 1</fullName>
    </alternativeName>
</protein>
<dbReference type="GO" id="GO:0015444">
    <property type="term" value="F:P-type magnesium transporter activity"/>
    <property type="evidence" value="ECO:0007669"/>
    <property type="project" value="UniProtKB-EC"/>
</dbReference>
<dbReference type="InterPro" id="IPR006068">
    <property type="entry name" value="ATPase_P-typ_cation-transptr_C"/>
</dbReference>
<feature type="transmembrane region" description="Helical" evidence="18">
    <location>
        <begin position="272"/>
        <end position="296"/>
    </location>
</feature>
<gene>
    <name evidence="20" type="primary">mgtA</name>
    <name evidence="20" type="ORF">KCG48_06745</name>
</gene>
<dbReference type="PRINTS" id="PR01836">
    <property type="entry name" value="MGATPASE"/>
</dbReference>
<dbReference type="InterPro" id="IPR001757">
    <property type="entry name" value="P_typ_ATPase"/>
</dbReference>
<keyword evidence="15 18" id="KW-0472">Membrane</keyword>
<dbReference type="Pfam" id="PF00689">
    <property type="entry name" value="Cation_ATPase_C"/>
    <property type="match status" value="1"/>
</dbReference>
<dbReference type="InterPro" id="IPR004014">
    <property type="entry name" value="ATPase_P-typ_cation-transptr_N"/>
</dbReference>
<evidence type="ECO:0000256" key="15">
    <source>
        <dbReference type="ARBA" id="ARBA00023136"/>
    </source>
</evidence>
<comment type="function">
    <text evidence="1">Mediates magnesium influx to the cytosol.</text>
</comment>
<dbReference type="AlphaFoldDB" id="A0A941CNU6"/>
<dbReference type="Pfam" id="PF08282">
    <property type="entry name" value="Hydrolase_3"/>
    <property type="match status" value="1"/>
</dbReference>
<dbReference type="SUPFAM" id="SSF81653">
    <property type="entry name" value="Calcium ATPase, transduction domain A"/>
    <property type="match status" value="1"/>
</dbReference>
<dbReference type="Proteomes" id="UP000675379">
    <property type="component" value="Unassembled WGS sequence"/>
</dbReference>
<evidence type="ECO:0000256" key="9">
    <source>
        <dbReference type="ARBA" id="ARBA00022692"/>
    </source>
</evidence>
<dbReference type="EC" id="7.2.2.14" evidence="4"/>
<keyword evidence="6" id="KW-1003">Cell membrane</keyword>
<evidence type="ECO:0000256" key="17">
    <source>
        <dbReference type="ARBA" id="ARBA00047295"/>
    </source>
</evidence>
<dbReference type="SFLD" id="SFLDF00027">
    <property type="entry name" value="p-type_atpase"/>
    <property type="match status" value="1"/>
</dbReference>
<dbReference type="Gene3D" id="3.40.50.1000">
    <property type="entry name" value="HAD superfamily/HAD-like"/>
    <property type="match status" value="1"/>
</dbReference>
<keyword evidence="10" id="KW-0547">Nucleotide-binding</keyword>
<dbReference type="Pfam" id="PF13246">
    <property type="entry name" value="Cation_ATPase"/>
    <property type="match status" value="1"/>
</dbReference>
<dbReference type="InterPro" id="IPR008250">
    <property type="entry name" value="ATPase_P-typ_transduc_dom_A_sf"/>
</dbReference>
<evidence type="ECO:0000313" key="21">
    <source>
        <dbReference type="Proteomes" id="UP000675379"/>
    </source>
</evidence>
<comment type="similarity">
    <text evidence="3">Belongs to the cation transport ATPase (P-type) (TC 3.A.3) family. Type IIIB subfamily.</text>
</comment>
<accession>A0A941CNU6</accession>
<evidence type="ECO:0000256" key="12">
    <source>
        <dbReference type="ARBA" id="ARBA00022842"/>
    </source>
</evidence>
<evidence type="ECO:0000256" key="14">
    <source>
        <dbReference type="ARBA" id="ARBA00022989"/>
    </source>
</evidence>
<feature type="domain" description="Cation-transporting P-type ATPase N-terminal" evidence="19">
    <location>
        <begin position="7"/>
        <end position="80"/>
    </location>
</feature>
<dbReference type="InterPro" id="IPR023299">
    <property type="entry name" value="ATPase_P-typ_cyto_dom_N"/>
</dbReference>
<feature type="transmembrane region" description="Helical" evidence="18">
    <location>
        <begin position="716"/>
        <end position="739"/>
    </location>
</feature>
<feature type="transmembrane region" description="Helical" evidence="18">
    <location>
        <begin position="81"/>
        <end position="100"/>
    </location>
</feature>
<dbReference type="GO" id="GO:0005524">
    <property type="term" value="F:ATP binding"/>
    <property type="evidence" value="ECO:0007669"/>
    <property type="project" value="UniProtKB-KW"/>
</dbReference>
<evidence type="ECO:0000256" key="4">
    <source>
        <dbReference type="ARBA" id="ARBA00012786"/>
    </source>
</evidence>
<sequence length="841" mass="92600">MEKEQWSYWSQPAEETLRRLKSVPEGLPSGEAQERLAAQGENVLTQEKSTSKLLAFLAQFKNPIILILLLATGISALTGDWIDAGIILLIILASSVLSFFQEYSASEALQELREKVQVKTQVLRGGQVVELPSRELVAGDVILISTGSLIPADGLLLESLELRVNQSILTGESLPTEKAPGEVPEETLLKDRTNCVYMGTSVQNGSGKVLLVKTGKETAYGAIAQKLTLRPPETEFERGIRHFGYLLTQIMLILTLLVFAINVLYARPAIDSLLFSVALAVGITPQLLPAIISLTLSQGSRIMAKSGVIVRRLNAIENFGSMDILCTDKTGTLTEGIIRIDGASSAWGEPSDGVFRMAYLNAALQSGMANSLDDTIKEAQTLDLSGVVKVGEVPFDFDRGRLSVVVEESGRQQLITKGSLNGILHHSSRVAWKGEEREMTAEIQEEIRKLFASWSGQGIRVLGVASKEVPVQPRYTVEDETEMTFQGFLLLFDHPKPDVQKTIEDLAQSGVSLRIITGDNPLIAVHTAQAVGLPITGVLTGEELRSMSDEALWQKIGETTIFAEVDPNQKERIILALKKKSHVVGYMGDGINDVPALHAADVSICVNNAADIAKESADLVLLESGLDVLHRGILLGRTTFNNTLKYIQVTTSANFGNMFSMAGASLFLPFLPLLPKQILLLNFLSDFPAMTIAQDSVDAEVLAKPRRWNVRFIRDFMFVFGFISSLFDYLTFGVLLLYFRAHEATFQSSWFTISVLTEILILLVMRTRKPFFRSRPAPLLLLSSLLVGLFTLILPFLPFRSFLGLEPLKPVVLLTLFGITALYILTTETVKVWFFRRKAQD</sequence>
<feature type="transmembrane region" description="Helical" evidence="18">
    <location>
        <begin position="811"/>
        <end position="834"/>
    </location>
</feature>
<feature type="transmembrane region" description="Helical" evidence="18">
    <location>
        <begin position="243"/>
        <end position="266"/>
    </location>
</feature>
<dbReference type="InterPro" id="IPR036412">
    <property type="entry name" value="HAD-like_sf"/>
</dbReference>
<evidence type="ECO:0000313" key="20">
    <source>
        <dbReference type="EMBL" id="MBR0576037.1"/>
    </source>
</evidence>
<feature type="transmembrane region" description="Helical" evidence="18">
    <location>
        <begin position="53"/>
        <end position="75"/>
    </location>
</feature>
<dbReference type="InterPro" id="IPR059000">
    <property type="entry name" value="ATPase_P-type_domA"/>
</dbReference>
<evidence type="ECO:0000259" key="19">
    <source>
        <dbReference type="SMART" id="SM00831"/>
    </source>
</evidence>
<evidence type="ECO:0000256" key="6">
    <source>
        <dbReference type="ARBA" id="ARBA00022475"/>
    </source>
</evidence>
<evidence type="ECO:0000256" key="7">
    <source>
        <dbReference type="ARBA" id="ARBA00022519"/>
    </source>
</evidence>
<dbReference type="InterPro" id="IPR018303">
    <property type="entry name" value="ATPase_P-typ_P_site"/>
</dbReference>
<evidence type="ECO:0000256" key="10">
    <source>
        <dbReference type="ARBA" id="ARBA00022741"/>
    </source>
</evidence>
<dbReference type="PROSITE" id="PS00154">
    <property type="entry name" value="ATPASE_E1_E2"/>
    <property type="match status" value="1"/>
</dbReference>
<evidence type="ECO:0000256" key="1">
    <source>
        <dbReference type="ARBA" id="ARBA00003954"/>
    </source>
</evidence>
<reference evidence="20" key="1">
    <citation type="submission" date="2021-04" db="EMBL/GenBank/DDBJ databases">
        <title>Proteiniclasticum sedimins sp. nov., an obligate anaerobic bacterium isolated from anaerobic sludge.</title>
        <authorList>
            <person name="Liu J."/>
        </authorList>
    </citation>
    <scope>NUCLEOTIDE SEQUENCE</scope>
    <source>
        <strain evidence="20">BAD-10</strain>
    </source>
</reference>
<dbReference type="SFLD" id="SFLDG00002">
    <property type="entry name" value="C1.7:_P-type_atpase_like"/>
    <property type="match status" value="1"/>
</dbReference>
<dbReference type="Pfam" id="PF00122">
    <property type="entry name" value="E1-E2_ATPase"/>
    <property type="match status" value="1"/>
</dbReference>
<dbReference type="EMBL" id="JAGSCS010000007">
    <property type="protein sequence ID" value="MBR0576037.1"/>
    <property type="molecule type" value="Genomic_DNA"/>
</dbReference>
<organism evidence="20 21">
    <name type="scientific">Proteiniclasticum sediminis</name>
    <dbReference type="NCBI Taxonomy" id="2804028"/>
    <lineage>
        <taxon>Bacteria</taxon>
        <taxon>Bacillati</taxon>
        <taxon>Bacillota</taxon>
        <taxon>Clostridia</taxon>
        <taxon>Eubacteriales</taxon>
        <taxon>Clostridiaceae</taxon>
        <taxon>Proteiniclasticum</taxon>
    </lineage>
</organism>
<dbReference type="InterPro" id="IPR023298">
    <property type="entry name" value="ATPase_P-typ_TM_dom_sf"/>
</dbReference>
<keyword evidence="8" id="KW-0597">Phosphoprotein</keyword>
<dbReference type="SMART" id="SM00831">
    <property type="entry name" value="Cation_ATPase_N"/>
    <property type="match status" value="1"/>
</dbReference>
<dbReference type="NCBIfam" id="TIGR01494">
    <property type="entry name" value="ATPase_P-type"/>
    <property type="match status" value="2"/>
</dbReference>
<keyword evidence="14 18" id="KW-1133">Transmembrane helix</keyword>
<keyword evidence="9 18" id="KW-0812">Transmembrane</keyword>
<dbReference type="RefSeq" id="WP_211800784.1">
    <property type="nucleotide sequence ID" value="NZ_JAGSCS010000007.1"/>
</dbReference>
<feature type="transmembrane region" description="Helical" evidence="18">
    <location>
        <begin position="745"/>
        <end position="765"/>
    </location>
</feature>
<name>A0A941CNU6_9CLOT</name>
<dbReference type="SUPFAM" id="SSF81665">
    <property type="entry name" value="Calcium ATPase, transmembrane domain M"/>
    <property type="match status" value="1"/>
</dbReference>
<evidence type="ECO:0000256" key="8">
    <source>
        <dbReference type="ARBA" id="ARBA00022553"/>
    </source>
</evidence>
<dbReference type="GO" id="GO:0016887">
    <property type="term" value="F:ATP hydrolysis activity"/>
    <property type="evidence" value="ECO:0007669"/>
    <property type="project" value="InterPro"/>
</dbReference>
<evidence type="ECO:0000256" key="11">
    <source>
        <dbReference type="ARBA" id="ARBA00022840"/>
    </source>
</evidence>
<dbReference type="Gene3D" id="2.70.150.10">
    <property type="entry name" value="Calcium-transporting ATPase, cytoplasmic transduction domain A"/>
    <property type="match status" value="1"/>
</dbReference>
<keyword evidence="11" id="KW-0067">ATP-binding</keyword>
<evidence type="ECO:0000256" key="5">
    <source>
        <dbReference type="ARBA" id="ARBA00013555"/>
    </source>
</evidence>
<dbReference type="InterPro" id="IPR006415">
    <property type="entry name" value="P-type_ATPase_IIIB"/>
</dbReference>
<comment type="catalytic activity">
    <reaction evidence="17">
        <text>Mg(2+)(out) + ATP + H2O = Mg(2+)(in) + ADP + phosphate + H(+)</text>
        <dbReference type="Rhea" id="RHEA:10260"/>
        <dbReference type="ChEBI" id="CHEBI:15377"/>
        <dbReference type="ChEBI" id="CHEBI:15378"/>
        <dbReference type="ChEBI" id="CHEBI:18420"/>
        <dbReference type="ChEBI" id="CHEBI:30616"/>
        <dbReference type="ChEBI" id="CHEBI:43474"/>
        <dbReference type="ChEBI" id="CHEBI:456216"/>
        <dbReference type="EC" id="7.2.2.14"/>
    </reaction>
</comment>
<keyword evidence="7" id="KW-0997">Cell inner membrane</keyword>
<proteinExistence type="inferred from homology"/>
<dbReference type="PANTHER" id="PTHR42861">
    <property type="entry name" value="CALCIUM-TRANSPORTING ATPASE"/>
    <property type="match status" value="1"/>
</dbReference>
<dbReference type="SFLD" id="SFLDS00003">
    <property type="entry name" value="Haloacid_Dehalogenase"/>
    <property type="match status" value="1"/>
</dbReference>
<keyword evidence="21" id="KW-1185">Reference proteome</keyword>
<feature type="transmembrane region" description="Helical" evidence="18">
    <location>
        <begin position="777"/>
        <end position="799"/>
    </location>
</feature>
<dbReference type="NCBIfam" id="TIGR01524">
    <property type="entry name" value="ATPase-IIIB_Mg"/>
    <property type="match status" value="1"/>
</dbReference>
<evidence type="ECO:0000256" key="2">
    <source>
        <dbReference type="ARBA" id="ARBA00004429"/>
    </source>
</evidence>
<dbReference type="SUPFAM" id="SSF56784">
    <property type="entry name" value="HAD-like"/>
    <property type="match status" value="1"/>
</dbReference>
<dbReference type="Gene3D" id="3.40.1110.10">
    <property type="entry name" value="Calcium-transporting ATPase, cytoplasmic domain N"/>
    <property type="match status" value="1"/>
</dbReference>
<dbReference type="Pfam" id="PF00690">
    <property type="entry name" value="Cation_ATPase_N"/>
    <property type="match status" value="1"/>
</dbReference>
<dbReference type="Gene3D" id="1.20.1110.10">
    <property type="entry name" value="Calcium-transporting ATPase, transmembrane domain"/>
    <property type="match status" value="1"/>
</dbReference>
<keyword evidence="13" id="KW-1278">Translocase</keyword>
<evidence type="ECO:0000256" key="18">
    <source>
        <dbReference type="SAM" id="Phobius"/>
    </source>
</evidence>
<comment type="subcellular location">
    <subcellularLocation>
        <location evidence="2">Cell inner membrane</location>
        <topology evidence="2">Multi-pass membrane protein</topology>
    </subcellularLocation>
</comment>
<dbReference type="GO" id="GO:0005886">
    <property type="term" value="C:plasma membrane"/>
    <property type="evidence" value="ECO:0007669"/>
    <property type="project" value="UniProtKB-SubCell"/>
</dbReference>